<dbReference type="AlphaFoldDB" id="K0RDS6"/>
<sequence length="140" mass="15229">KGARGARAMDDASDGGDDGMDYVVGLGDRSPETQRDEILWRSAKQPRGGVELVPRLDNVGFLWIGEAATADRHGGTASGSSDGFEERRVLPESSQSIGRQYLTRSPARRSSHSHPHRIYLAITRPYPGDISYTGCQTEPT</sequence>
<feature type="compositionally biased region" description="Basic residues" evidence="1">
    <location>
        <begin position="106"/>
        <end position="116"/>
    </location>
</feature>
<comment type="caution">
    <text evidence="2">The sequence shown here is derived from an EMBL/GenBank/DDBJ whole genome shotgun (WGS) entry which is preliminary data.</text>
</comment>
<reference evidence="2 3" key="1">
    <citation type="journal article" date="2012" name="Genome Biol.">
        <title>Genome and low-iron response of an oceanic diatom adapted to chronic iron limitation.</title>
        <authorList>
            <person name="Lommer M."/>
            <person name="Specht M."/>
            <person name="Roy A.S."/>
            <person name="Kraemer L."/>
            <person name="Andreson R."/>
            <person name="Gutowska M.A."/>
            <person name="Wolf J."/>
            <person name="Bergner S.V."/>
            <person name="Schilhabel M.B."/>
            <person name="Klostermeier U.C."/>
            <person name="Beiko R.G."/>
            <person name="Rosenstiel P."/>
            <person name="Hippler M."/>
            <person name="Laroche J."/>
        </authorList>
    </citation>
    <scope>NUCLEOTIDE SEQUENCE [LARGE SCALE GENOMIC DNA]</scope>
    <source>
        <strain evidence="2 3">CCMP1005</strain>
    </source>
</reference>
<feature type="region of interest" description="Disordered" evidence="1">
    <location>
        <begin position="70"/>
        <end position="116"/>
    </location>
</feature>
<feature type="non-terminal residue" evidence="2">
    <location>
        <position position="1"/>
    </location>
</feature>
<evidence type="ECO:0000313" key="2">
    <source>
        <dbReference type="EMBL" id="EJK50424.1"/>
    </source>
</evidence>
<organism evidence="2 3">
    <name type="scientific">Thalassiosira oceanica</name>
    <name type="common">Marine diatom</name>
    <dbReference type="NCBI Taxonomy" id="159749"/>
    <lineage>
        <taxon>Eukaryota</taxon>
        <taxon>Sar</taxon>
        <taxon>Stramenopiles</taxon>
        <taxon>Ochrophyta</taxon>
        <taxon>Bacillariophyta</taxon>
        <taxon>Coscinodiscophyceae</taxon>
        <taxon>Thalassiosirophycidae</taxon>
        <taxon>Thalassiosirales</taxon>
        <taxon>Thalassiosiraceae</taxon>
        <taxon>Thalassiosira</taxon>
    </lineage>
</organism>
<feature type="region of interest" description="Disordered" evidence="1">
    <location>
        <begin position="1"/>
        <end position="28"/>
    </location>
</feature>
<dbReference type="EMBL" id="AGNL01043749">
    <property type="protein sequence ID" value="EJK50424.1"/>
    <property type="molecule type" value="Genomic_DNA"/>
</dbReference>
<protein>
    <submittedName>
        <fullName evidence="2">Uncharacterized protein</fullName>
    </submittedName>
</protein>
<evidence type="ECO:0000256" key="1">
    <source>
        <dbReference type="SAM" id="MobiDB-lite"/>
    </source>
</evidence>
<accession>K0RDS6</accession>
<gene>
    <name evidence="2" type="ORF">THAOC_30609</name>
</gene>
<feature type="compositionally biased region" description="Acidic residues" evidence="1">
    <location>
        <begin position="11"/>
        <end position="20"/>
    </location>
</feature>
<evidence type="ECO:0000313" key="3">
    <source>
        <dbReference type="Proteomes" id="UP000266841"/>
    </source>
</evidence>
<keyword evidence="3" id="KW-1185">Reference proteome</keyword>
<dbReference type="Proteomes" id="UP000266841">
    <property type="component" value="Unassembled WGS sequence"/>
</dbReference>
<name>K0RDS6_THAOC</name>
<proteinExistence type="predicted"/>